<organism evidence="3 4">
    <name type="scientific">Paracoccus simplex</name>
    <dbReference type="NCBI Taxonomy" id="2086346"/>
    <lineage>
        <taxon>Bacteria</taxon>
        <taxon>Pseudomonadati</taxon>
        <taxon>Pseudomonadota</taxon>
        <taxon>Alphaproteobacteria</taxon>
        <taxon>Rhodobacterales</taxon>
        <taxon>Paracoccaceae</taxon>
        <taxon>Paracoccus</taxon>
    </lineage>
</organism>
<proteinExistence type="predicted"/>
<feature type="region of interest" description="Disordered" evidence="1">
    <location>
        <begin position="92"/>
        <end position="116"/>
    </location>
</feature>
<dbReference type="PROSITE" id="PS51257">
    <property type="entry name" value="PROKAR_LIPOPROTEIN"/>
    <property type="match status" value="1"/>
</dbReference>
<gene>
    <name evidence="3" type="ORF">ACFOMP_05485</name>
</gene>
<dbReference type="EMBL" id="JBHRXE010000012">
    <property type="protein sequence ID" value="MFC3568896.1"/>
    <property type="molecule type" value="Genomic_DNA"/>
</dbReference>
<feature type="chain" id="PRO_5046162901" description="Lipoprotein" evidence="2">
    <location>
        <begin position="17"/>
        <end position="116"/>
    </location>
</feature>
<sequence length="116" mass="11779">MSLAKICGALALAALAACSDDTSDYPALMPTDRLLAPPSLPGHAADAANDPEAATAALDARAQGLAGRAGSGQVDNDAELRRRAEALRARARALSERPLDDCTPDDADCAPEAAPN</sequence>
<feature type="signal peptide" evidence="2">
    <location>
        <begin position="1"/>
        <end position="16"/>
    </location>
</feature>
<comment type="caution">
    <text evidence="3">The sequence shown here is derived from an EMBL/GenBank/DDBJ whole genome shotgun (WGS) entry which is preliminary data.</text>
</comment>
<name>A0ABV7RY04_9RHOB</name>
<feature type="region of interest" description="Disordered" evidence="1">
    <location>
        <begin position="36"/>
        <end position="57"/>
    </location>
</feature>
<feature type="compositionally biased region" description="Low complexity" evidence="1">
    <location>
        <begin position="44"/>
        <end position="57"/>
    </location>
</feature>
<evidence type="ECO:0000313" key="3">
    <source>
        <dbReference type="EMBL" id="MFC3568896.1"/>
    </source>
</evidence>
<accession>A0ABV7RY04</accession>
<keyword evidence="4" id="KW-1185">Reference proteome</keyword>
<protein>
    <recommendedName>
        <fullName evidence="5">Lipoprotein</fullName>
    </recommendedName>
</protein>
<evidence type="ECO:0000313" key="4">
    <source>
        <dbReference type="Proteomes" id="UP001595596"/>
    </source>
</evidence>
<evidence type="ECO:0008006" key="5">
    <source>
        <dbReference type="Google" id="ProtNLM"/>
    </source>
</evidence>
<reference evidence="4" key="1">
    <citation type="journal article" date="2019" name="Int. J. Syst. Evol. Microbiol.">
        <title>The Global Catalogue of Microorganisms (GCM) 10K type strain sequencing project: providing services to taxonomists for standard genome sequencing and annotation.</title>
        <authorList>
            <consortium name="The Broad Institute Genomics Platform"/>
            <consortium name="The Broad Institute Genome Sequencing Center for Infectious Disease"/>
            <person name="Wu L."/>
            <person name="Ma J."/>
        </authorList>
    </citation>
    <scope>NUCLEOTIDE SEQUENCE [LARGE SCALE GENOMIC DNA]</scope>
    <source>
        <strain evidence="4">VKM B-3226</strain>
    </source>
</reference>
<dbReference type="Proteomes" id="UP001595596">
    <property type="component" value="Unassembled WGS sequence"/>
</dbReference>
<evidence type="ECO:0000256" key="2">
    <source>
        <dbReference type="SAM" id="SignalP"/>
    </source>
</evidence>
<dbReference type="RefSeq" id="WP_379028426.1">
    <property type="nucleotide sequence ID" value="NZ_JBHRXE010000012.1"/>
</dbReference>
<keyword evidence="2" id="KW-0732">Signal</keyword>
<evidence type="ECO:0000256" key="1">
    <source>
        <dbReference type="SAM" id="MobiDB-lite"/>
    </source>
</evidence>